<name>A0A370U8Z5_9GAMM</name>
<evidence type="ECO:0000259" key="2">
    <source>
        <dbReference type="SMART" id="SM00563"/>
    </source>
</evidence>
<evidence type="ECO:0000313" key="3">
    <source>
        <dbReference type="EMBL" id="RDL44235.1"/>
    </source>
</evidence>
<feature type="transmembrane region" description="Helical" evidence="1">
    <location>
        <begin position="15"/>
        <end position="38"/>
    </location>
</feature>
<dbReference type="SUPFAM" id="SSF69593">
    <property type="entry name" value="Glycerol-3-phosphate (1)-acyltransferase"/>
    <property type="match status" value="1"/>
</dbReference>
<evidence type="ECO:0000256" key="1">
    <source>
        <dbReference type="SAM" id="Phobius"/>
    </source>
</evidence>
<dbReference type="SMART" id="SM00563">
    <property type="entry name" value="PlsC"/>
    <property type="match status" value="1"/>
</dbReference>
<dbReference type="NCBIfam" id="NF010621">
    <property type="entry name" value="PRK14014.1"/>
    <property type="match status" value="1"/>
</dbReference>
<reference evidence="3 4" key="1">
    <citation type="submission" date="2018-06" db="EMBL/GenBank/DDBJ databases">
        <title>Marinomonas sp. YLB-05 draft genome sequence.</title>
        <authorList>
            <person name="Yu L."/>
            <person name="Tang X."/>
        </authorList>
    </citation>
    <scope>NUCLEOTIDE SEQUENCE [LARGE SCALE GENOMIC DNA]</scope>
    <source>
        <strain evidence="3 4">YLB-05</strain>
    </source>
</reference>
<dbReference type="InterPro" id="IPR002123">
    <property type="entry name" value="Plipid/glycerol_acylTrfase"/>
</dbReference>
<dbReference type="Proteomes" id="UP000254326">
    <property type="component" value="Unassembled WGS sequence"/>
</dbReference>
<accession>A0A370U8Z5</accession>
<gene>
    <name evidence="3" type="ORF">DN730_11450</name>
</gene>
<protein>
    <submittedName>
        <fullName evidence="3">Acyltransferase</fullName>
    </submittedName>
</protein>
<proteinExistence type="predicted"/>
<dbReference type="CDD" id="cd07990">
    <property type="entry name" value="LPLAT_LCLAT1-like"/>
    <property type="match status" value="1"/>
</dbReference>
<dbReference type="OrthoDB" id="319710at2"/>
<dbReference type="Pfam" id="PF01553">
    <property type="entry name" value="Acyltransferase"/>
    <property type="match status" value="1"/>
</dbReference>
<dbReference type="GO" id="GO:0016746">
    <property type="term" value="F:acyltransferase activity"/>
    <property type="evidence" value="ECO:0007669"/>
    <property type="project" value="UniProtKB-KW"/>
</dbReference>
<dbReference type="GO" id="GO:0012505">
    <property type="term" value="C:endomembrane system"/>
    <property type="evidence" value="ECO:0007669"/>
    <property type="project" value="TreeGrafter"/>
</dbReference>
<evidence type="ECO:0000313" key="4">
    <source>
        <dbReference type="Proteomes" id="UP000254326"/>
    </source>
</evidence>
<keyword evidence="3" id="KW-0808">Transferase</keyword>
<keyword evidence="3" id="KW-0012">Acyltransferase</keyword>
<keyword evidence="1" id="KW-1133">Transmembrane helix</keyword>
<dbReference type="RefSeq" id="WP_115468273.1">
    <property type="nucleotide sequence ID" value="NZ_QKRA01000004.1"/>
</dbReference>
<comment type="caution">
    <text evidence="3">The sequence shown here is derived from an EMBL/GenBank/DDBJ whole genome shotgun (WGS) entry which is preliminary data.</text>
</comment>
<keyword evidence="1" id="KW-0812">Transmembrane</keyword>
<dbReference type="EMBL" id="QKRA01000004">
    <property type="protein sequence ID" value="RDL44235.1"/>
    <property type="molecule type" value="Genomic_DNA"/>
</dbReference>
<dbReference type="PANTHER" id="PTHR10983:SF16">
    <property type="entry name" value="LYSOCARDIOLIPIN ACYLTRANSFERASE 1"/>
    <property type="match status" value="1"/>
</dbReference>
<dbReference type="AlphaFoldDB" id="A0A370U8Z5"/>
<dbReference type="PANTHER" id="PTHR10983">
    <property type="entry name" value="1-ACYLGLYCEROL-3-PHOSPHATE ACYLTRANSFERASE-RELATED"/>
    <property type="match status" value="1"/>
</dbReference>
<sequence>MLVKLFPWWFMRPMIGVISLIFINSNILVCGLAIHLVWLCQRLGLGSSDWARHTLDTLYRGWVKACNWWFKNMLGMHWQLDAQIDKTPEKWRLVIANHQTWVDAFVLLAQVQGHMPMPRIFMKDTLSWLPLVGSATKIMGFPQVKRYSQATLKKRPELVGRDLETTRRSCFYLNQAPSTLMSFVEGTRFTATKKAKQQSPYECLLKPKAGGVFMALRAMPGRFNSITDLNIIYPDGKPSYWDLVCGNVGRVEVRVREVPIPARFTHSAIAEDKADFYEWFNGYWQAKDRTLVADQLDCSILEMSQKDPIDRAIVSRMK</sequence>
<feature type="domain" description="Phospholipid/glycerol acyltransferase" evidence="2">
    <location>
        <begin position="92"/>
        <end position="234"/>
    </location>
</feature>
<organism evidence="3 4">
    <name type="scientific">Marinomonas piezotolerans</name>
    <dbReference type="NCBI Taxonomy" id="2213058"/>
    <lineage>
        <taxon>Bacteria</taxon>
        <taxon>Pseudomonadati</taxon>
        <taxon>Pseudomonadota</taxon>
        <taxon>Gammaproteobacteria</taxon>
        <taxon>Oceanospirillales</taxon>
        <taxon>Oceanospirillaceae</taxon>
        <taxon>Marinomonas</taxon>
    </lineage>
</organism>
<keyword evidence="4" id="KW-1185">Reference proteome</keyword>
<keyword evidence="1" id="KW-0472">Membrane</keyword>